<evidence type="ECO:0000313" key="11">
    <source>
        <dbReference type="Proteomes" id="UP000003240"/>
    </source>
</evidence>
<dbReference type="RefSeq" id="WP_004097631.1">
    <property type="nucleotide sequence ID" value="NZ_AFGF01000166.1"/>
</dbReference>
<keyword evidence="2" id="KW-1003">Cell membrane</keyword>
<dbReference type="GO" id="GO:0005886">
    <property type="term" value="C:plasma membrane"/>
    <property type="evidence" value="ECO:0007669"/>
    <property type="project" value="UniProtKB-SubCell"/>
</dbReference>
<name>F7NMD4_9FIRM</name>
<feature type="transmembrane region" description="Helical" evidence="8">
    <location>
        <begin position="145"/>
        <end position="174"/>
    </location>
</feature>
<feature type="transmembrane region" description="Helical" evidence="8">
    <location>
        <begin position="186"/>
        <end position="206"/>
    </location>
</feature>
<gene>
    <name evidence="10" type="ORF">ALO_16362</name>
</gene>
<protein>
    <submittedName>
        <fullName evidence="10">Glycosyl transferase family 39</fullName>
    </submittedName>
</protein>
<dbReference type="Pfam" id="PF13231">
    <property type="entry name" value="PMT_2"/>
    <property type="match status" value="1"/>
</dbReference>
<evidence type="ECO:0000256" key="1">
    <source>
        <dbReference type="ARBA" id="ARBA00004651"/>
    </source>
</evidence>
<evidence type="ECO:0000256" key="4">
    <source>
        <dbReference type="ARBA" id="ARBA00022679"/>
    </source>
</evidence>
<dbReference type="GO" id="GO:0009103">
    <property type="term" value="P:lipopolysaccharide biosynthetic process"/>
    <property type="evidence" value="ECO:0007669"/>
    <property type="project" value="UniProtKB-ARBA"/>
</dbReference>
<keyword evidence="7 8" id="KW-0472">Membrane</keyword>
<dbReference type="InterPro" id="IPR050297">
    <property type="entry name" value="LipidA_mod_glycosyltrf_83"/>
</dbReference>
<dbReference type="GO" id="GO:0016763">
    <property type="term" value="F:pentosyltransferase activity"/>
    <property type="evidence" value="ECO:0007669"/>
    <property type="project" value="TreeGrafter"/>
</dbReference>
<feature type="domain" description="Glycosyltransferase RgtA/B/C/D-like" evidence="9">
    <location>
        <begin position="45"/>
        <end position="203"/>
    </location>
</feature>
<reference evidence="10 11" key="1">
    <citation type="journal article" date="2011" name="EMBO J.">
        <title>Structural diversity of bacterial flagellar motors.</title>
        <authorList>
            <person name="Chen S."/>
            <person name="Beeby M."/>
            <person name="Murphy G.E."/>
            <person name="Leadbetter J.R."/>
            <person name="Hendrixson D.R."/>
            <person name="Briegel A."/>
            <person name="Li Z."/>
            <person name="Shi J."/>
            <person name="Tocheva E.I."/>
            <person name="Muller A."/>
            <person name="Dobro M.J."/>
            <person name="Jensen G.J."/>
        </authorList>
    </citation>
    <scope>NUCLEOTIDE SEQUENCE [LARGE SCALE GENOMIC DNA]</scope>
    <source>
        <strain evidence="10 11">DSM 6540</strain>
    </source>
</reference>
<evidence type="ECO:0000256" key="7">
    <source>
        <dbReference type="ARBA" id="ARBA00023136"/>
    </source>
</evidence>
<keyword evidence="5 8" id="KW-0812">Transmembrane</keyword>
<feature type="transmembrane region" description="Helical" evidence="8">
    <location>
        <begin position="65"/>
        <end position="85"/>
    </location>
</feature>
<evidence type="ECO:0000259" key="9">
    <source>
        <dbReference type="Pfam" id="PF13231"/>
    </source>
</evidence>
<keyword evidence="11" id="KW-1185">Reference proteome</keyword>
<feature type="transmembrane region" description="Helical" evidence="8">
    <location>
        <begin position="234"/>
        <end position="255"/>
    </location>
</feature>
<sequence length="475" mass="55074">MRTRIKWLFAAVIAVNLLYNASLPLHFDEAYYWIWSKHLDWSYFDHPPMVAYLIHLFTIGGDSEFFIRLAAVFSTTCAAFLVYLLGRDMFSPRVGELALVLFLFLPLVHIGFLVITPDSPLFLFWSLVLYLFYQGIFHDRAYCLYGAGIAGGLALMSKYTAVLLFAALFLFLLFSPYRRVFRSGRLYIACALAFLVFLPVVAWNAGHDWVSFRFQFDHGVAAQKVFNPDTAVEFLGAQAGVFNPLFFLALLYYAARYWRRNLSDPRLAFLFWTFAFPLLFFGYHSLFKKSEANWTVPAYIAGVVLLAYWLDRFRCRRLVATGLVLSLLIISLVKSPEFFPGLPREMIMKQQLQGWDSVFHAGSRYVEPGDVVLSDSYETASLAWYYLAGRPQVHILTPARFSQFDYWRQDLAGRTINRAVFFGSKEQRPELEKIFMQVEPVDTIYYRDRFTTREIQVYRCYGYLLQEKTLSAVTQ</sequence>
<comment type="subcellular location">
    <subcellularLocation>
        <location evidence="1">Cell membrane</location>
        <topology evidence="1">Multi-pass membrane protein</topology>
    </subcellularLocation>
</comment>
<dbReference type="eggNOG" id="COG0614">
    <property type="taxonomic scope" value="Bacteria"/>
</dbReference>
<keyword evidence="6 8" id="KW-1133">Transmembrane helix</keyword>
<dbReference type="OrthoDB" id="8933800at2"/>
<evidence type="ECO:0000256" key="3">
    <source>
        <dbReference type="ARBA" id="ARBA00022676"/>
    </source>
</evidence>
<feature type="transmembrane region" description="Helical" evidence="8">
    <location>
        <begin position="267"/>
        <end position="286"/>
    </location>
</feature>
<feature type="transmembrane region" description="Helical" evidence="8">
    <location>
        <begin position="7"/>
        <end position="27"/>
    </location>
</feature>
<dbReference type="EMBL" id="AFGF01000166">
    <property type="protein sequence ID" value="EGO62810.1"/>
    <property type="molecule type" value="Genomic_DNA"/>
</dbReference>
<evidence type="ECO:0000256" key="2">
    <source>
        <dbReference type="ARBA" id="ARBA00022475"/>
    </source>
</evidence>
<keyword evidence="3" id="KW-0328">Glycosyltransferase</keyword>
<dbReference type="PANTHER" id="PTHR33908:SF11">
    <property type="entry name" value="MEMBRANE PROTEIN"/>
    <property type="match status" value="1"/>
</dbReference>
<organism evidence="10 11">
    <name type="scientific">Acetonema longum DSM 6540</name>
    <dbReference type="NCBI Taxonomy" id="1009370"/>
    <lineage>
        <taxon>Bacteria</taxon>
        <taxon>Bacillati</taxon>
        <taxon>Bacillota</taxon>
        <taxon>Negativicutes</taxon>
        <taxon>Acetonemataceae</taxon>
        <taxon>Acetonema</taxon>
    </lineage>
</organism>
<accession>F7NMD4</accession>
<dbReference type="InterPro" id="IPR038731">
    <property type="entry name" value="RgtA/B/C-like"/>
</dbReference>
<dbReference type="AlphaFoldDB" id="F7NMD4"/>
<dbReference type="PANTHER" id="PTHR33908">
    <property type="entry name" value="MANNOSYLTRANSFERASE YKCB-RELATED"/>
    <property type="match status" value="1"/>
</dbReference>
<feature type="transmembrane region" description="Helical" evidence="8">
    <location>
        <begin position="292"/>
        <end position="310"/>
    </location>
</feature>
<comment type="caution">
    <text evidence="10">The sequence shown here is derived from an EMBL/GenBank/DDBJ whole genome shotgun (WGS) entry which is preliminary data.</text>
</comment>
<dbReference type="Proteomes" id="UP000003240">
    <property type="component" value="Unassembled WGS sequence"/>
</dbReference>
<evidence type="ECO:0000256" key="5">
    <source>
        <dbReference type="ARBA" id="ARBA00022692"/>
    </source>
</evidence>
<evidence type="ECO:0000256" key="8">
    <source>
        <dbReference type="SAM" id="Phobius"/>
    </source>
</evidence>
<dbReference type="eggNOG" id="COG1807">
    <property type="taxonomic scope" value="Bacteria"/>
</dbReference>
<evidence type="ECO:0000313" key="10">
    <source>
        <dbReference type="EMBL" id="EGO62810.1"/>
    </source>
</evidence>
<feature type="transmembrane region" description="Helical" evidence="8">
    <location>
        <begin position="317"/>
        <end position="333"/>
    </location>
</feature>
<dbReference type="STRING" id="1009370.ALO_16362"/>
<proteinExistence type="predicted"/>
<feature type="transmembrane region" description="Helical" evidence="8">
    <location>
        <begin position="97"/>
        <end position="125"/>
    </location>
</feature>
<evidence type="ECO:0000256" key="6">
    <source>
        <dbReference type="ARBA" id="ARBA00022989"/>
    </source>
</evidence>
<keyword evidence="4 10" id="KW-0808">Transferase</keyword>